<reference evidence="1" key="1">
    <citation type="submission" date="2022-04" db="EMBL/GenBank/DDBJ databases">
        <title>Genome of the entomopathogenic fungus Entomophthora muscae.</title>
        <authorList>
            <person name="Elya C."/>
            <person name="Lovett B.R."/>
            <person name="Lee E."/>
            <person name="Macias A.M."/>
            <person name="Hajek A.E."/>
            <person name="De Bivort B.L."/>
            <person name="Kasson M.T."/>
            <person name="De Fine Licht H.H."/>
            <person name="Stajich J.E."/>
        </authorList>
    </citation>
    <scope>NUCLEOTIDE SEQUENCE</scope>
    <source>
        <strain evidence="1">Berkeley</strain>
    </source>
</reference>
<protein>
    <submittedName>
        <fullName evidence="1">Uncharacterized protein</fullName>
    </submittedName>
</protein>
<evidence type="ECO:0000313" key="1">
    <source>
        <dbReference type="EMBL" id="KAJ9071996.1"/>
    </source>
</evidence>
<proteinExistence type="predicted"/>
<organism evidence="1 2">
    <name type="scientific">Entomophthora muscae</name>
    <dbReference type="NCBI Taxonomy" id="34485"/>
    <lineage>
        <taxon>Eukaryota</taxon>
        <taxon>Fungi</taxon>
        <taxon>Fungi incertae sedis</taxon>
        <taxon>Zoopagomycota</taxon>
        <taxon>Entomophthoromycotina</taxon>
        <taxon>Entomophthoromycetes</taxon>
        <taxon>Entomophthorales</taxon>
        <taxon>Entomophthoraceae</taxon>
        <taxon>Entomophthora</taxon>
    </lineage>
</organism>
<sequence>MKLGWLFFVQCSLGGCEKSAGFNMTGCLGSSQPRAAAEPFFDDYRSYNEILENLYSWTAEYPGISRLYSVGVTHDNHDMIVFTIKSQFPSAAKRAIWINAGLHGQEWVAPATGLFIIRSLLLNSNTLRVRKLLDKFDFYFTPLANPDGYEVTRIVGSRLFSKNRRKNPGGSFGVDLGRNWDVHWSEVGGYDIYESNFYYGPSAQSEPEVRALASFALAIPNRFFGFDLGSYGQRILYPTAWQDLPAKGDVIRIANVISTSMKKSSLVYEVMQAYSLVPMAGTLLDWMASRAGMNALTIQLCPFSTSVIGYHYPPRLMVQCASATYTALLDAFDAL</sequence>
<dbReference type="Proteomes" id="UP001165960">
    <property type="component" value="Unassembled WGS sequence"/>
</dbReference>
<comment type="caution">
    <text evidence="1">The sequence shown here is derived from an EMBL/GenBank/DDBJ whole genome shotgun (WGS) entry which is preliminary data.</text>
</comment>
<evidence type="ECO:0000313" key="2">
    <source>
        <dbReference type="Proteomes" id="UP001165960"/>
    </source>
</evidence>
<dbReference type="EMBL" id="QTSX02003071">
    <property type="protein sequence ID" value="KAJ9071996.1"/>
    <property type="molecule type" value="Genomic_DNA"/>
</dbReference>
<keyword evidence="2" id="KW-1185">Reference proteome</keyword>
<name>A0ACC2TC47_9FUNG</name>
<gene>
    <name evidence="1" type="ORF">DSO57_1031748</name>
</gene>
<accession>A0ACC2TC47</accession>